<organism evidence="2 3">
    <name type="scientific">Moniliophthora roreri (strain MCA 2997)</name>
    <name type="common">Cocoa frosty pod rot fungus</name>
    <name type="synonym">Crinipellis roreri</name>
    <dbReference type="NCBI Taxonomy" id="1381753"/>
    <lineage>
        <taxon>Eukaryota</taxon>
        <taxon>Fungi</taxon>
        <taxon>Dikarya</taxon>
        <taxon>Basidiomycota</taxon>
        <taxon>Agaricomycotina</taxon>
        <taxon>Agaricomycetes</taxon>
        <taxon>Agaricomycetidae</taxon>
        <taxon>Agaricales</taxon>
        <taxon>Marasmiineae</taxon>
        <taxon>Marasmiaceae</taxon>
        <taxon>Moniliophthora</taxon>
    </lineage>
</organism>
<sequence length="333" mass="37054">MSSIEEPAILLVGGTGTTGLPLSKLLLSKTDYTLLITSRRGSQGIPADLFETCSNAGARIKGVNFDWDDRSTFENLFSDETRAVGTDEITLGSLKVEAMYLVPPYTGYTDNSARVLVDLAVEHEVSRIVLLSDTLHEKGELSIGAKLQEYLHELKKAGKIETYAVLRPSWFYRNFIQLDRGDILQNNQISSMKEDGRIGWVSVATIAETALHALVDDHAEVAEQYIITGPNLHSCDDAAAILTQVLGREIRHHRLTLADFLSRWSEAGFPKEYVDFLATCDQRAASGKDEAMFNLESDPRSSLKRVKGSETLEDYLRDNESMFTRSRIDDDAL</sequence>
<dbReference type="InterPro" id="IPR051604">
    <property type="entry name" value="Ergot_Alk_Oxidoreductase"/>
</dbReference>
<dbReference type="Gene3D" id="3.90.25.10">
    <property type="entry name" value="UDP-galactose 4-epimerase, domain 1"/>
    <property type="match status" value="1"/>
</dbReference>
<dbReference type="KEGG" id="mrr:Moror_4534"/>
<dbReference type="SUPFAM" id="SSF51735">
    <property type="entry name" value="NAD(P)-binding Rossmann-fold domains"/>
    <property type="match status" value="1"/>
</dbReference>
<dbReference type="EMBL" id="AWSO01000287">
    <property type="protein sequence ID" value="ESK92403.1"/>
    <property type="molecule type" value="Genomic_DNA"/>
</dbReference>
<dbReference type="InterPro" id="IPR036291">
    <property type="entry name" value="NAD(P)-bd_dom_sf"/>
</dbReference>
<gene>
    <name evidence="2" type="ORF">Moror_4534</name>
</gene>
<dbReference type="Pfam" id="PF08659">
    <property type="entry name" value="KR"/>
    <property type="match status" value="1"/>
</dbReference>
<evidence type="ECO:0000313" key="3">
    <source>
        <dbReference type="Proteomes" id="UP000017559"/>
    </source>
</evidence>
<dbReference type="STRING" id="1381753.V2WZW2"/>
<dbReference type="InterPro" id="IPR013968">
    <property type="entry name" value="PKS_KR"/>
</dbReference>
<dbReference type="PANTHER" id="PTHR43162">
    <property type="match status" value="1"/>
</dbReference>
<dbReference type="Gene3D" id="3.40.50.720">
    <property type="entry name" value="NAD(P)-binding Rossmann-like Domain"/>
    <property type="match status" value="1"/>
</dbReference>
<evidence type="ECO:0000313" key="2">
    <source>
        <dbReference type="EMBL" id="ESK92403.1"/>
    </source>
</evidence>
<keyword evidence="3" id="KW-1185">Reference proteome</keyword>
<accession>V2WZW2</accession>
<feature type="domain" description="Ketoreductase (KR)" evidence="1">
    <location>
        <begin position="9"/>
        <end position="79"/>
    </location>
</feature>
<dbReference type="Proteomes" id="UP000017559">
    <property type="component" value="Unassembled WGS sequence"/>
</dbReference>
<comment type="caution">
    <text evidence="2">The sequence shown here is derived from an EMBL/GenBank/DDBJ whole genome shotgun (WGS) entry which is preliminary data.</text>
</comment>
<protein>
    <submittedName>
        <fullName evidence="2">Ergot alkaloid biosynthetic protein a</fullName>
    </submittedName>
</protein>
<dbReference type="AlphaFoldDB" id="V2WZW2"/>
<reference evidence="2 3" key="1">
    <citation type="journal article" date="2014" name="BMC Genomics">
        <title>Genome and secretome analysis of the hemibiotrophic fungal pathogen, Moniliophthora roreri, which causes frosty pod rot disease of cacao: mechanisms of the biotrophic and necrotrophic phases.</title>
        <authorList>
            <person name="Meinhardt L.W."/>
            <person name="Costa G.G.L."/>
            <person name="Thomazella D.P.T."/>
            <person name="Teixeira P.J.P.L."/>
            <person name="Carazzolle M.F."/>
            <person name="Schuster S.C."/>
            <person name="Carlson J.E."/>
            <person name="Guiltinan M.J."/>
            <person name="Mieczkowski P."/>
            <person name="Farmer A."/>
            <person name="Ramaraj T."/>
            <person name="Crozier J."/>
            <person name="Davis R.E."/>
            <person name="Shao J."/>
            <person name="Melnick R.L."/>
            <person name="Pereira G.A.G."/>
            <person name="Bailey B.A."/>
        </authorList>
    </citation>
    <scope>NUCLEOTIDE SEQUENCE [LARGE SCALE GENOMIC DNA]</scope>
    <source>
        <strain evidence="2 3">MCA 2997</strain>
    </source>
</reference>
<evidence type="ECO:0000259" key="1">
    <source>
        <dbReference type="Pfam" id="PF08659"/>
    </source>
</evidence>
<dbReference type="PANTHER" id="PTHR43162:SF1">
    <property type="entry name" value="PRESTALK A DIFFERENTIATION PROTEIN A"/>
    <property type="match status" value="1"/>
</dbReference>
<dbReference type="HOGENOM" id="CLU_007383_10_6_1"/>
<dbReference type="OrthoDB" id="419598at2759"/>
<proteinExistence type="predicted"/>
<name>V2WZW2_MONRO</name>